<gene>
    <name evidence="2" type="primary">LOC142180638</name>
</gene>
<name>A0AC58UH32_TOBAC</name>
<protein>
    <submittedName>
        <fullName evidence="2">Uncharacterized protein LOC142180638</fullName>
    </submittedName>
</protein>
<evidence type="ECO:0000313" key="1">
    <source>
        <dbReference type="Proteomes" id="UP000790787"/>
    </source>
</evidence>
<keyword evidence="1" id="KW-1185">Reference proteome</keyword>
<accession>A0AC58UH32</accession>
<proteinExistence type="predicted"/>
<reference evidence="1" key="1">
    <citation type="journal article" date="2014" name="Nat. Commun.">
        <title>The tobacco genome sequence and its comparison with those of tomato and potato.</title>
        <authorList>
            <person name="Sierro N."/>
            <person name="Battey J.N."/>
            <person name="Ouadi S."/>
            <person name="Bakaher N."/>
            <person name="Bovet L."/>
            <person name="Willig A."/>
            <person name="Goepfert S."/>
            <person name="Peitsch M.C."/>
            <person name="Ivanov N.V."/>
        </authorList>
    </citation>
    <scope>NUCLEOTIDE SEQUENCE [LARGE SCALE GENOMIC DNA]</scope>
</reference>
<organism evidence="1 2">
    <name type="scientific">Nicotiana tabacum</name>
    <name type="common">Common tobacco</name>
    <dbReference type="NCBI Taxonomy" id="4097"/>
    <lineage>
        <taxon>Eukaryota</taxon>
        <taxon>Viridiplantae</taxon>
        <taxon>Streptophyta</taxon>
        <taxon>Embryophyta</taxon>
        <taxon>Tracheophyta</taxon>
        <taxon>Spermatophyta</taxon>
        <taxon>Magnoliopsida</taxon>
        <taxon>eudicotyledons</taxon>
        <taxon>Gunneridae</taxon>
        <taxon>Pentapetalae</taxon>
        <taxon>asterids</taxon>
        <taxon>lamiids</taxon>
        <taxon>Solanales</taxon>
        <taxon>Solanaceae</taxon>
        <taxon>Nicotianoideae</taxon>
        <taxon>Nicotianeae</taxon>
        <taxon>Nicotiana</taxon>
    </lineage>
</organism>
<reference evidence="2" key="2">
    <citation type="submission" date="2025-08" db="UniProtKB">
        <authorList>
            <consortium name="RefSeq"/>
        </authorList>
    </citation>
    <scope>IDENTIFICATION</scope>
    <source>
        <tissue evidence="2">Leaf</tissue>
    </source>
</reference>
<evidence type="ECO:0000313" key="2">
    <source>
        <dbReference type="RefSeq" id="XP_075108795.1"/>
    </source>
</evidence>
<dbReference type="Proteomes" id="UP000790787">
    <property type="component" value="Chromosome 5"/>
</dbReference>
<dbReference type="RefSeq" id="XP_075108795.1">
    <property type="nucleotide sequence ID" value="XM_075252694.1"/>
</dbReference>
<sequence>MDNPVASSSSPCRAQKAHPWLLLLLRSSSSFNQRCCFFFLTLRLLLLLVESLTAPQLLPHRSNASLMPVYAPLLLPMFSSSPRRRTATAMVATAAAVPARSAVPHQRRQPWLPLRLFSSSCVCFYFFFVFVVLRSSFGRGSDRFVYNQSSSLIHLRYTTDTLVIVIRNMKHEYEKMKS</sequence>